<dbReference type="InterPro" id="IPR003959">
    <property type="entry name" value="ATPase_AAA_core"/>
</dbReference>
<feature type="domain" description="ATPase AAA-type core" evidence="1">
    <location>
        <begin position="53"/>
        <end position="353"/>
    </location>
</feature>
<dbReference type="RefSeq" id="WP_150894948.1">
    <property type="nucleotide sequence ID" value="NZ_VXDD01000001.1"/>
</dbReference>
<organism evidence="2 3">
    <name type="scientific">Vibrio fortis</name>
    <dbReference type="NCBI Taxonomy" id="212667"/>
    <lineage>
        <taxon>Bacteria</taxon>
        <taxon>Pseudomonadati</taxon>
        <taxon>Pseudomonadota</taxon>
        <taxon>Gammaproteobacteria</taxon>
        <taxon>Vibrionales</taxon>
        <taxon>Vibrionaceae</taxon>
        <taxon>Vibrio</taxon>
    </lineage>
</organism>
<reference evidence="2 3" key="1">
    <citation type="submission" date="2019-09" db="EMBL/GenBank/DDBJ databases">
        <title>Vibrio Fortis S7-72.</title>
        <authorList>
            <person name="Das S.K."/>
        </authorList>
    </citation>
    <scope>NUCLEOTIDE SEQUENCE [LARGE SCALE GENOMIC DNA]</scope>
    <source>
        <strain evidence="2 3">S7-72</strain>
    </source>
</reference>
<comment type="caution">
    <text evidence="2">The sequence shown here is derived from an EMBL/GenBank/DDBJ whole genome shotgun (WGS) entry which is preliminary data.</text>
</comment>
<protein>
    <submittedName>
        <fullName evidence="2">AAA family ATPase</fullName>
    </submittedName>
</protein>
<evidence type="ECO:0000313" key="3">
    <source>
        <dbReference type="Proteomes" id="UP000326687"/>
    </source>
</evidence>
<proteinExistence type="predicted"/>
<dbReference type="PANTHER" id="PTHR40396">
    <property type="entry name" value="ATPASE-LIKE PROTEIN"/>
    <property type="match status" value="1"/>
</dbReference>
<dbReference type="Gene3D" id="3.40.50.300">
    <property type="entry name" value="P-loop containing nucleotide triphosphate hydrolases"/>
    <property type="match status" value="1"/>
</dbReference>
<dbReference type="PANTHER" id="PTHR40396:SF1">
    <property type="entry name" value="ATPASE AAA-TYPE CORE DOMAIN-CONTAINING PROTEIN"/>
    <property type="match status" value="1"/>
</dbReference>
<dbReference type="AlphaFoldDB" id="A0A5N3SAL9"/>
<evidence type="ECO:0000313" key="2">
    <source>
        <dbReference type="EMBL" id="KAB0303894.1"/>
    </source>
</evidence>
<name>A0A5N3SAL9_9VIBR</name>
<dbReference type="InterPro" id="IPR027417">
    <property type="entry name" value="P-loop_NTPase"/>
</dbReference>
<dbReference type="Pfam" id="PF13304">
    <property type="entry name" value="AAA_21"/>
    <property type="match status" value="1"/>
</dbReference>
<sequence>MTLLDKIIKIRRRMIRKFGFTNFTSFKESVEVNFELDGKTPEYISNGDPISTVMGIKGANGSGKTNILRALAFLSYFCITGAREIIKGKDNQRRSSVAVESFFGNPDDTEFFVDFEKNGTEFTYELNINNGVITREYIARRSQRTVVLLERKFNDITDSISNFSEFNNFELKEDTSVLEMLTQYKFKNDISELMTVRDFFYQMIVNVNIDGYHEMDFDLYQECETLFDYPYRYEFLKEFLTSADLSLKDISIEVGRDTEGNEVHYPVFHHYVDNETTKALSFSQQSDGTKKLFSILGSYFTVLETGGILVLDEFDIHLHAKILPLIVNLFLNKKINPLGAQFIFTSHNTEIIDSLSKYRTFLVNKEESESFGYRLDEIPGSMIRNDRPITPLYVDGKLGGIPLFRESRIEELMHKRHTGETYGS</sequence>
<gene>
    <name evidence="2" type="ORF">F2Z80_08065</name>
</gene>
<dbReference type="EMBL" id="VXDD01000001">
    <property type="protein sequence ID" value="KAB0303894.1"/>
    <property type="molecule type" value="Genomic_DNA"/>
</dbReference>
<dbReference type="Proteomes" id="UP000326687">
    <property type="component" value="Unassembled WGS sequence"/>
</dbReference>
<dbReference type="SUPFAM" id="SSF52540">
    <property type="entry name" value="P-loop containing nucleoside triphosphate hydrolases"/>
    <property type="match status" value="1"/>
</dbReference>
<evidence type="ECO:0000259" key="1">
    <source>
        <dbReference type="Pfam" id="PF13304"/>
    </source>
</evidence>
<dbReference type="GO" id="GO:0005524">
    <property type="term" value="F:ATP binding"/>
    <property type="evidence" value="ECO:0007669"/>
    <property type="project" value="InterPro"/>
</dbReference>
<accession>A0A5N3SAL9</accession>
<dbReference type="GO" id="GO:0016887">
    <property type="term" value="F:ATP hydrolysis activity"/>
    <property type="evidence" value="ECO:0007669"/>
    <property type="project" value="InterPro"/>
</dbReference>